<dbReference type="GO" id="GO:0016020">
    <property type="term" value="C:membrane"/>
    <property type="evidence" value="ECO:0007669"/>
    <property type="project" value="UniProtKB-SubCell"/>
</dbReference>
<dbReference type="FunFam" id="3.40.190.10:FF:000175">
    <property type="entry name" value="Glutamate receptor"/>
    <property type="match status" value="1"/>
</dbReference>
<evidence type="ECO:0000256" key="7">
    <source>
        <dbReference type="ARBA" id="ARBA00023065"/>
    </source>
</evidence>
<evidence type="ECO:0000256" key="9">
    <source>
        <dbReference type="ARBA" id="ARBA00023170"/>
    </source>
</evidence>
<proteinExistence type="inferred from homology"/>
<dbReference type="PRINTS" id="PR01176">
    <property type="entry name" value="GABABRECEPTR"/>
</dbReference>
<comment type="similarity">
    <text evidence="2">Belongs to the glutamate-gated ion channel (TC 1.A.10.1) family.</text>
</comment>
<keyword evidence="5 14" id="KW-0732">Signal</keyword>
<dbReference type="Proteomes" id="UP001295469">
    <property type="component" value="Chromosome A05"/>
</dbReference>
<dbReference type="InterPro" id="IPR015683">
    <property type="entry name" value="Ionotropic_Glu_rcpt"/>
</dbReference>
<dbReference type="SUPFAM" id="SSF53822">
    <property type="entry name" value="Periplasmic binding protein-like I"/>
    <property type="match status" value="2"/>
</dbReference>
<keyword evidence="3" id="KW-0813">Transport</keyword>
<keyword evidence="6 13" id="KW-1133">Transmembrane helix</keyword>
<feature type="domain" description="Ionotropic glutamate receptor C-terminal" evidence="15">
    <location>
        <begin position="461"/>
        <end position="803"/>
    </location>
</feature>
<protein>
    <submittedName>
        <fullName evidence="16">(rape) hypothetical protein</fullName>
    </submittedName>
</protein>
<organism evidence="16">
    <name type="scientific">Brassica napus</name>
    <name type="common">Rape</name>
    <dbReference type="NCBI Taxonomy" id="3708"/>
    <lineage>
        <taxon>Eukaryota</taxon>
        <taxon>Viridiplantae</taxon>
        <taxon>Streptophyta</taxon>
        <taxon>Embryophyta</taxon>
        <taxon>Tracheophyta</taxon>
        <taxon>Spermatophyta</taxon>
        <taxon>Magnoliopsida</taxon>
        <taxon>eudicotyledons</taxon>
        <taxon>Gunneridae</taxon>
        <taxon>Pentapetalae</taxon>
        <taxon>rosids</taxon>
        <taxon>malvids</taxon>
        <taxon>Brassicales</taxon>
        <taxon>Brassicaceae</taxon>
        <taxon>Brassiceae</taxon>
        <taxon>Brassica</taxon>
    </lineage>
</organism>
<comment type="subcellular location">
    <subcellularLocation>
        <location evidence="1">Membrane</location>
        <topology evidence="1">Multi-pass membrane protein</topology>
    </subcellularLocation>
</comment>
<dbReference type="Pfam" id="PF00060">
    <property type="entry name" value="Lig_chan"/>
    <property type="match status" value="2"/>
</dbReference>
<dbReference type="Pfam" id="PF01094">
    <property type="entry name" value="ANF_receptor"/>
    <property type="match status" value="2"/>
</dbReference>
<keyword evidence="4 13" id="KW-0812">Transmembrane</keyword>
<dbReference type="Gene3D" id="3.40.190.10">
    <property type="entry name" value="Periplasmic binding protein-like II"/>
    <property type="match status" value="5"/>
</dbReference>
<dbReference type="GO" id="GO:0015276">
    <property type="term" value="F:ligand-gated monoatomic ion channel activity"/>
    <property type="evidence" value="ECO:0007669"/>
    <property type="project" value="InterPro"/>
</dbReference>
<feature type="signal peptide" evidence="14">
    <location>
        <begin position="1"/>
        <end position="25"/>
    </location>
</feature>
<feature type="chain" id="PRO_5033015930" evidence="14">
    <location>
        <begin position="26"/>
        <end position="1715"/>
    </location>
</feature>
<dbReference type="FunFam" id="1.10.287.70:FF:000037">
    <property type="entry name" value="Glutamate receptor"/>
    <property type="match status" value="2"/>
</dbReference>
<evidence type="ECO:0000259" key="15">
    <source>
        <dbReference type="SMART" id="SM00079"/>
    </source>
</evidence>
<evidence type="ECO:0000256" key="10">
    <source>
        <dbReference type="ARBA" id="ARBA00023180"/>
    </source>
</evidence>
<evidence type="ECO:0000256" key="8">
    <source>
        <dbReference type="ARBA" id="ARBA00023136"/>
    </source>
</evidence>
<dbReference type="SMART" id="SM00079">
    <property type="entry name" value="PBPe"/>
    <property type="match status" value="2"/>
</dbReference>
<gene>
    <name evidence="16" type="ORF">DARMORV10_A05P13170.1</name>
</gene>
<dbReference type="InterPro" id="IPR044440">
    <property type="entry name" value="GABAb_receptor_plant_PBP1"/>
</dbReference>
<feature type="domain" description="Ionotropic glutamate receptor C-terminal" evidence="15">
    <location>
        <begin position="1277"/>
        <end position="1600"/>
    </location>
</feature>
<feature type="transmembrane region" description="Helical" evidence="13">
    <location>
        <begin position="826"/>
        <end position="847"/>
    </location>
</feature>
<feature type="transmembrane region" description="Helical" evidence="13">
    <location>
        <begin position="1621"/>
        <end position="1645"/>
    </location>
</feature>
<evidence type="ECO:0000256" key="12">
    <source>
        <dbReference type="ARBA" id="ARBA00023303"/>
    </source>
</evidence>
<dbReference type="InterPro" id="IPR001320">
    <property type="entry name" value="Iontro_rcpt_C"/>
</dbReference>
<dbReference type="Gene3D" id="3.40.50.2300">
    <property type="match status" value="4"/>
</dbReference>
<reference evidence="16" key="1">
    <citation type="submission" date="2021-01" db="EMBL/GenBank/DDBJ databases">
        <authorList>
            <consortium name="Genoscope - CEA"/>
            <person name="William W."/>
        </authorList>
    </citation>
    <scope>NUCLEOTIDE SEQUENCE</scope>
</reference>
<dbReference type="Pfam" id="PF10613">
    <property type="entry name" value="Lig_chan-Glu_bd"/>
    <property type="match status" value="2"/>
</dbReference>
<feature type="transmembrane region" description="Helical" evidence="13">
    <location>
        <begin position="1439"/>
        <end position="1465"/>
    </location>
</feature>
<dbReference type="Gene3D" id="1.10.287.70">
    <property type="match status" value="2"/>
</dbReference>
<dbReference type="GO" id="GO:1901701">
    <property type="term" value="P:cellular response to oxygen-containing compound"/>
    <property type="evidence" value="ECO:0007669"/>
    <property type="project" value="UniProtKB-ARBA"/>
</dbReference>
<dbReference type="FunFam" id="3.40.190.10:FF:000054">
    <property type="entry name" value="Glutamate receptor"/>
    <property type="match status" value="1"/>
</dbReference>
<evidence type="ECO:0000256" key="3">
    <source>
        <dbReference type="ARBA" id="ARBA00022448"/>
    </source>
</evidence>
<dbReference type="FunFam" id="3.40.190.10:FF:000039">
    <property type="entry name" value="Glutamate receptor"/>
    <property type="match status" value="1"/>
</dbReference>
<dbReference type="CDD" id="cd13686">
    <property type="entry name" value="GluR_Plant"/>
    <property type="match status" value="1"/>
</dbReference>
<evidence type="ECO:0000256" key="1">
    <source>
        <dbReference type="ARBA" id="ARBA00004141"/>
    </source>
</evidence>
<keyword evidence="7" id="KW-0406">Ion transport</keyword>
<dbReference type="GO" id="GO:0007165">
    <property type="term" value="P:signal transduction"/>
    <property type="evidence" value="ECO:0007669"/>
    <property type="project" value="UniProtKB-ARBA"/>
</dbReference>
<evidence type="ECO:0000256" key="6">
    <source>
        <dbReference type="ARBA" id="ARBA00022989"/>
    </source>
</evidence>
<evidence type="ECO:0000256" key="5">
    <source>
        <dbReference type="ARBA" id="ARBA00022729"/>
    </source>
</evidence>
<evidence type="ECO:0000256" key="2">
    <source>
        <dbReference type="ARBA" id="ARBA00008685"/>
    </source>
</evidence>
<dbReference type="FunFam" id="3.40.50.2300:FF:000081">
    <property type="entry name" value="Glutamate receptor"/>
    <property type="match status" value="2"/>
</dbReference>
<keyword evidence="12" id="KW-0407">Ion channel</keyword>
<sequence length="1715" mass="191526">MGFGIDSSVAITALIVAILVVPMGCQRPQVVNLGAVFTFDSVIGRAAKVALEAAVSDVNADTSVLKDTELRLLMKDSSCNVFHGSFGAFEVLEKEVVAMVGPLSSSVAHTLSDIAKGLQFPLVSFAATDPTLSALQFPFFLRTTPNDAHQMSAIVDLISFHGWKEVISVYSDDELGRNGVSALDDELYKKRSRISYKVPLSVHSDDTSIANALNKSKSLGPRVYILHFGPDPSLRIFSIAQKLQMMTNEYVWLATDWLAVTLDSSVSDNSTLKRLEGVVGLRQHIPESVKMHQFTHKMNSNKSMNAYAFHAYDTVWMIAYGIEKMLNDGVNITFSYSEKLIQAQGAKLHLERVKIFNSGKLLLEKLLQVNFTGIAGQVQFGSGRNVIGCDYDIINVDRTGVHTVGFWSKHGGFSVVAPETRHTRKKSGFAFEEKLGNITWPGGGREKPRGWVIADVANPLKIVIPKRVSFVEFVTEENNSSHRIKGLCIDIFTEALKFVPYSVPYIFESFGDGRSSPNYNQMIQMVADGVYDAAVGDIAIVPTRSKLVDFSQPYASTGLVVVIPANDDNATWIFLRPFTIGLWCSVQNIFVICFLFIWILEHRINEDFRGPPRRQLITMILFSFSTLFKRNQEDTISNLARLVMIVWLFLLMVLTASYTANLTSILTVQQLPSAITGIDSLRASEVPVGYQSGTFTLEYLTYSLGMARSRLVPLESTEEYERALKLGPTAFGGVAAIVDELPYIELFLAERPGFKIVGEPFMHRGWGFAFKRDSPLAIDMSTAILKLAETRKLQEIRERWLCNTSCAEKSNWNPEPNQLHLKSFKGLYLVCIAITVSAFLVFVLRMIRQFVRYRRMERTSSLPLASWSSSPSMRLRELVFGFVEFVDEKEEAIKRMFRRSDDSSNNPSHVVEVQADSEMELLVVIRAVSMGFVLLCVSGLWFLPTEGAGRESFSRNSSSSSRPRSVNVGALFTYDSFIGRAAKPALMAAIDDVNADQSILRRTKLNIVFHDSNCSGFVGTMGALQVMENKVVAAIGPQSSGIGHIISHVANELHVPLLSFAATDPTLSSLQFPYFLRTTQNDYFQMNAIADFVSYFRWREVVAIFVDDEYGRNGISVLGDALAKKRAKISYKAAFKPGADNSSITDLLASVNLLESRIFVVHVNPDSGLNIFSAAKSLGMMGSGYVWIATDWLLTALDSVETVDPKTMDLLQGVVAFRHYTPESNNKTRFKGRWKNLISKESSGGDDDGFNSYAMYAYDTVWLVARALEVFFSEGNTVTFSSDPNLRKTNDSNIKLSALNVFKEGERFLQRNPSYDNLISEVAANNFDVAVGDVTIVTNRTKFVDFTQPFMESGLVVVAPVKGAKSSPWSFLKPFTVEMWAVTGAFFLFVGAIIWILEHRFNEEFRGPPRRQIITVFWFSFSTMFFSQRENTVSTLGRFVLLIWLFVVLIINSSYTASLTSILTVQQLTSRIEGMDSLIASNEPIGVQDGAFAYKYLVNELNIPPSRIIALKDEEEYLSALQLGPRAGGVAAIVDELPYIKALLSNSNCKFRTVGPEFTRTGWGFAFQRDSPLAVDMSTAILQLSEEGKLENIRKKWLTYSHECLMQIADKENYQISVQSFWGLFLICGIVWFIVLTLFCWKVFWQCERLRTEEEGDEVRVSEEASSSRSGRSLRAASFKDLIKVVDKREAEIKEMLKQKSSKKLKTSQSLGETP</sequence>
<feature type="transmembrane region" description="Helical" evidence="13">
    <location>
        <begin position="923"/>
        <end position="943"/>
    </location>
</feature>
<evidence type="ECO:0000313" key="16">
    <source>
        <dbReference type="EMBL" id="CAF2096160.1"/>
    </source>
</evidence>
<evidence type="ECO:0000256" key="14">
    <source>
        <dbReference type="SAM" id="SignalP"/>
    </source>
</evidence>
<dbReference type="CDD" id="cd19990">
    <property type="entry name" value="PBP1_GABAb_receptor_plant"/>
    <property type="match status" value="2"/>
</dbReference>
<evidence type="ECO:0000256" key="13">
    <source>
        <dbReference type="SAM" id="Phobius"/>
    </source>
</evidence>
<name>A0A816TFY9_BRANA</name>
<dbReference type="PANTHER" id="PTHR18966">
    <property type="entry name" value="IONOTROPIC GLUTAMATE RECEPTOR"/>
    <property type="match status" value="1"/>
</dbReference>
<feature type="transmembrane region" description="Helical" evidence="13">
    <location>
        <begin position="639"/>
        <end position="660"/>
    </location>
</feature>
<dbReference type="EMBL" id="HG994359">
    <property type="protein sequence ID" value="CAF2096160.1"/>
    <property type="molecule type" value="Genomic_DNA"/>
</dbReference>
<keyword evidence="10" id="KW-0325">Glycoprotein</keyword>
<dbReference type="SUPFAM" id="SSF53850">
    <property type="entry name" value="Periplasmic binding protein-like II"/>
    <property type="match status" value="2"/>
</dbReference>
<dbReference type="InterPro" id="IPR028082">
    <property type="entry name" value="Peripla_BP_I"/>
</dbReference>
<evidence type="ECO:0000256" key="4">
    <source>
        <dbReference type="ARBA" id="ARBA00022692"/>
    </source>
</evidence>
<dbReference type="InterPro" id="IPR019594">
    <property type="entry name" value="Glu/Gly-bd"/>
</dbReference>
<feature type="transmembrane region" description="Helical" evidence="13">
    <location>
        <begin position="1379"/>
        <end position="1397"/>
    </location>
</feature>
<dbReference type="InterPro" id="IPR001828">
    <property type="entry name" value="ANF_lig-bd_rcpt"/>
</dbReference>
<keyword evidence="9" id="KW-0675">Receptor</keyword>
<keyword evidence="11" id="KW-1071">Ligand-gated ion channel</keyword>
<evidence type="ECO:0000256" key="11">
    <source>
        <dbReference type="ARBA" id="ARBA00023286"/>
    </source>
</evidence>
<keyword evidence="8 13" id="KW-0472">Membrane</keyword>
<feature type="transmembrane region" description="Helical" evidence="13">
    <location>
        <begin position="580"/>
        <end position="600"/>
    </location>
</feature>
<accession>A0A816TFY9</accession>
<dbReference type="GO" id="GO:0009611">
    <property type="term" value="P:response to wounding"/>
    <property type="evidence" value="ECO:0007669"/>
    <property type="project" value="UniProtKB-ARBA"/>
</dbReference>